<accession>A0A453PXA5</accession>
<evidence type="ECO:0000313" key="1">
    <source>
        <dbReference type="EnsemblPlants" id="AET6Gv20895800.13"/>
    </source>
</evidence>
<evidence type="ECO:0000313" key="2">
    <source>
        <dbReference type="Proteomes" id="UP000015105"/>
    </source>
</evidence>
<organism evidence="1 2">
    <name type="scientific">Aegilops tauschii subsp. strangulata</name>
    <name type="common">Goatgrass</name>
    <dbReference type="NCBI Taxonomy" id="200361"/>
    <lineage>
        <taxon>Eukaryota</taxon>
        <taxon>Viridiplantae</taxon>
        <taxon>Streptophyta</taxon>
        <taxon>Embryophyta</taxon>
        <taxon>Tracheophyta</taxon>
        <taxon>Spermatophyta</taxon>
        <taxon>Magnoliopsida</taxon>
        <taxon>Liliopsida</taxon>
        <taxon>Poales</taxon>
        <taxon>Poaceae</taxon>
        <taxon>BOP clade</taxon>
        <taxon>Pooideae</taxon>
        <taxon>Triticodae</taxon>
        <taxon>Triticeae</taxon>
        <taxon>Triticinae</taxon>
        <taxon>Aegilops</taxon>
    </lineage>
</organism>
<dbReference type="Proteomes" id="UP000015105">
    <property type="component" value="Chromosome 6D"/>
</dbReference>
<protein>
    <submittedName>
        <fullName evidence="1">Uncharacterized protein</fullName>
    </submittedName>
</protein>
<dbReference type="Gramene" id="AET6Gv20895800.13">
    <property type="protein sequence ID" value="AET6Gv20895800.13"/>
    <property type="gene ID" value="AET6Gv20895800"/>
</dbReference>
<reference evidence="1" key="4">
    <citation type="submission" date="2019-03" db="UniProtKB">
        <authorList>
            <consortium name="EnsemblPlants"/>
        </authorList>
    </citation>
    <scope>IDENTIFICATION</scope>
</reference>
<reference evidence="2" key="1">
    <citation type="journal article" date="2014" name="Science">
        <title>Ancient hybridizations among the ancestral genomes of bread wheat.</title>
        <authorList>
            <consortium name="International Wheat Genome Sequencing Consortium,"/>
            <person name="Marcussen T."/>
            <person name="Sandve S.R."/>
            <person name="Heier L."/>
            <person name="Spannagl M."/>
            <person name="Pfeifer M."/>
            <person name="Jakobsen K.S."/>
            <person name="Wulff B.B."/>
            <person name="Steuernagel B."/>
            <person name="Mayer K.F."/>
            <person name="Olsen O.A."/>
        </authorList>
    </citation>
    <scope>NUCLEOTIDE SEQUENCE [LARGE SCALE GENOMIC DNA]</scope>
    <source>
        <strain evidence="2">cv. AL8/78</strain>
    </source>
</reference>
<dbReference type="AlphaFoldDB" id="A0A453PXA5"/>
<name>A0A453PXA5_AEGTS</name>
<reference evidence="1" key="5">
    <citation type="journal article" date="2021" name="G3 (Bethesda)">
        <title>Aegilops tauschii genome assembly Aet v5.0 features greater sequence contiguity and improved annotation.</title>
        <authorList>
            <person name="Wang L."/>
            <person name="Zhu T."/>
            <person name="Rodriguez J.C."/>
            <person name="Deal K.R."/>
            <person name="Dubcovsky J."/>
            <person name="McGuire P.E."/>
            <person name="Lux T."/>
            <person name="Spannagl M."/>
            <person name="Mayer K.F.X."/>
            <person name="Baldrich P."/>
            <person name="Meyers B.C."/>
            <person name="Huo N."/>
            <person name="Gu Y.Q."/>
            <person name="Zhou H."/>
            <person name="Devos K.M."/>
            <person name="Bennetzen J.L."/>
            <person name="Unver T."/>
            <person name="Budak H."/>
            <person name="Gulick P.J."/>
            <person name="Galiba G."/>
            <person name="Kalapos B."/>
            <person name="Nelson D.R."/>
            <person name="Li P."/>
            <person name="You F.M."/>
            <person name="Luo M.C."/>
            <person name="Dvorak J."/>
        </authorList>
    </citation>
    <scope>NUCLEOTIDE SEQUENCE [LARGE SCALE GENOMIC DNA]</scope>
    <source>
        <strain evidence="1">cv. AL8/78</strain>
    </source>
</reference>
<reference evidence="1" key="3">
    <citation type="journal article" date="2017" name="Nature">
        <title>Genome sequence of the progenitor of the wheat D genome Aegilops tauschii.</title>
        <authorList>
            <person name="Luo M.C."/>
            <person name="Gu Y.Q."/>
            <person name="Puiu D."/>
            <person name="Wang H."/>
            <person name="Twardziok S.O."/>
            <person name="Deal K.R."/>
            <person name="Huo N."/>
            <person name="Zhu T."/>
            <person name="Wang L."/>
            <person name="Wang Y."/>
            <person name="McGuire P.E."/>
            <person name="Liu S."/>
            <person name="Long H."/>
            <person name="Ramasamy R.K."/>
            <person name="Rodriguez J.C."/>
            <person name="Van S.L."/>
            <person name="Yuan L."/>
            <person name="Wang Z."/>
            <person name="Xia Z."/>
            <person name="Xiao L."/>
            <person name="Anderson O.D."/>
            <person name="Ouyang S."/>
            <person name="Liang Y."/>
            <person name="Zimin A.V."/>
            <person name="Pertea G."/>
            <person name="Qi P."/>
            <person name="Bennetzen J.L."/>
            <person name="Dai X."/>
            <person name="Dawson M.W."/>
            <person name="Muller H.G."/>
            <person name="Kugler K."/>
            <person name="Rivarola-Duarte L."/>
            <person name="Spannagl M."/>
            <person name="Mayer K.F.X."/>
            <person name="Lu F.H."/>
            <person name="Bevan M.W."/>
            <person name="Leroy P."/>
            <person name="Li P."/>
            <person name="You F.M."/>
            <person name="Sun Q."/>
            <person name="Liu Z."/>
            <person name="Lyons E."/>
            <person name="Wicker T."/>
            <person name="Salzberg S.L."/>
            <person name="Devos K.M."/>
            <person name="Dvorak J."/>
        </authorList>
    </citation>
    <scope>NUCLEOTIDE SEQUENCE [LARGE SCALE GENOMIC DNA]</scope>
    <source>
        <strain evidence="1">cv. AL8/78</strain>
    </source>
</reference>
<keyword evidence="2" id="KW-1185">Reference proteome</keyword>
<dbReference type="EnsemblPlants" id="AET6Gv20895800.13">
    <property type="protein sequence ID" value="AET6Gv20895800.13"/>
    <property type="gene ID" value="AET6Gv20895800"/>
</dbReference>
<reference evidence="2" key="2">
    <citation type="journal article" date="2017" name="Nat. Plants">
        <title>The Aegilops tauschii genome reveals multiple impacts of transposons.</title>
        <authorList>
            <person name="Zhao G."/>
            <person name="Zou C."/>
            <person name="Li K."/>
            <person name="Wang K."/>
            <person name="Li T."/>
            <person name="Gao L."/>
            <person name="Zhang X."/>
            <person name="Wang H."/>
            <person name="Yang Z."/>
            <person name="Liu X."/>
            <person name="Jiang W."/>
            <person name="Mao L."/>
            <person name="Kong X."/>
            <person name="Jiao Y."/>
            <person name="Jia J."/>
        </authorList>
    </citation>
    <scope>NUCLEOTIDE SEQUENCE [LARGE SCALE GENOMIC DNA]</scope>
    <source>
        <strain evidence="2">cv. AL8/78</strain>
    </source>
</reference>
<proteinExistence type="predicted"/>
<sequence length="109" mass="11467">TFLQPAMEFRSHALAAAGAVRPQCFGCLLPPQPPPPRPRLLCPLSRLSPPSSPATSRISLDAVRCKYAAGYALHILAGGGATCYSLFSIDTLHDHPLQAVANGDCSTLV</sequence>